<evidence type="ECO:0000259" key="7">
    <source>
        <dbReference type="PROSITE" id="PS50888"/>
    </source>
</evidence>
<dbReference type="AlphaFoldDB" id="A0A914P3V2"/>
<dbReference type="GO" id="GO:0046983">
    <property type="term" value="F:protein dimerization activity"/>
    <property type="evidence" value="ECO:0007669"/>
    <property type="project" value="InterPro"/>
</dbReference>
<dbReference type="GO" id="GO:0000981">
    <property type="term" value="F:DNA-binding transcription factor activity, RNA polymerase II-specific"/>
    <property type="evidence" value="ECO:0007669"/>
    <property type="project" value="TreeGrafter"/>
</dbReference>
<evidence type="ECO:0000256" key="6">
    <source>
        <dbReference type="SAM" id="Coils"/>
    </source>
</evidence>
<comment type="subcellular location">
    <subcellularLocation>
        <location evidence="1">Nucleus</location>
    </subcellularLocation>
</comment>
<proteinExistence type="predicted"/>
<dbReference type="InterPro" id="IPR052207">
    <property type="entry name" value="Max-like/E-box_TFs"/>
</dbReference>
<dbReference type="SMART" id="SM00353">
    <property type="entry name" value="HLH"/>
    <property type="match status" value="1"/>
</dbReference>
<dbReference type="SUPFAM" id="SSF47459">
    <property type="entry name" value="HLH, helix-loop-helix DNA-binding domain"/>
    <property type="match status" value="1"/>
</dbReference>
<evidence type="ECO:0000256" key="5">
    <source>
        <dbReference type="ARBA" id="ARBA00023242"/>
    </source>
</evidence>
<feature type="coiled-coil region" evidence="6">
    <location>
        <begin position="57"/>
        <end position="84"/>
    </location>
</feature>
<dbReference type="GO" id="GO:0000978">
    <property type="term" value="F:RNA polymerase II cis-regulatory region sequence-specific DNA binding"/>
    <property type="evidence" value="ECO:0007669"/>
    <property type="project" value="TreeGrafter"/>
</dbReference>
<evidence type="ECO:0000256" key="3">
    <source>
        <dbReference type="ARBA" id="ARBA00023125"/>
    </source>
</evidence>
<evidence type="ECO:0000313" key="9">
    <source>
        <dbReference type="WBParaSite" id="PDA_v2.g11972.t1"/>
    </source>
</evidence>
<name>A0A914P3V2_9BILA</name>
<keyword evidence="3" id="KW-0238">DNA-binding</keyword>
<keyword evidence="2" id="KW-0805">Transcription regulation</keyword>
<dbReference type="Proteomes" id="UP000887578">
    <property type="component" value="Unplaced"/>
</dbReference>
<keyword evidence="5" id="KW-0539">Nucleus</keyword>
<sequence>MNQSDRKKATHLRCERQRREAINSGYNDLKDLLPANSSFVGCKTTNAAILFRAADYVKQLNDEIKKDEEELSKMQTQLSALELIAQQYETFSLDSKPEAPIQVEMLEKFLDSCFENFSKTFDDKDYQSVTRSFLQWVETTDLQKPAQDMIAVAKNK</sequence>
<evidence type="ECO:0000256" key="4">
    <source>
        <dbReference type="ARBA" id="ARBA00023163"/>
    </source>
</evidence>
<keyword evidence="6" id="KW-0175">Coiled coil</keyword>
<dbReference type="WBParaSite" id="PDA_v2.g11972.t1">
    <property type="protein sequence ID" value="PDA_v2.g11972.t1"/>
    <property type="gene ID" value="PDA_v2.g11972"/>
</dbReference>
<dbReference type="InterPro" id="IPR011598">
    <property type="entry name" value="bHLH_dom"/>
</dbReference>
<protein>
    <submittedName>
        <fullName evidence="9">BHLH domain-containing protein</fullName>
    </submittedName>
</protein>
<dbReference type="GO" id="GO:0005634">
    <property type="term" value="C:nucleus"/>
    <property type="evidence" value="ECO:0007669"/>
    <property type="project" value="UniProtKB-SubCell"/>
</dbReference>
<reference evidence="9" key="1">
    <citation type="submission" date="2022-11" db="UniProtKB">
        <authorList>
            <consortium name="WormBaseParasite"/>
        </authorList>
    </citation>
    <scope>IDENTIFICATION</scope>
</reference>
<evidence type="ECO:0000256" key="1">
    <source>
        <dbReference type="ARBA" id="ARBA00004123"/>
    </source>
</evidence>
<keyword evidence="4" id="KW-0804">Transcription</keyword>
<feature type="domain" description="BHLH" evidence="7">
    <location>
        <begin position="6"/>
        <end position="60"/>
    </location>
</feature>
<dbReference type="PANTHER" id="PTHR15741:SF25">
    <property type="entry name" value="MAX-LIKE PROTEIN X"/>
    <property type="match status" value="1"/>
</dbReference>
<evidence type="ECO:0000256" key="2">
    <source>
        <dbReference type="ARBA" id="ARBA00023015"/>
    </source>
</evidence>
<dbReference type="Pfam" id="PF00010">
    <property type="entry name" value="HLH"/>
    <property type="match status" value="1"/>
</dbReference>
<keyword evidence="8" id="KW-1185">Reference proteome</keyword>
<dbReference type="FunFam" id="4.10.280.10:FF:000136">
    <property type="entry name" value="CBN-MXL-2 protein"/>
    <property type="match status" value="1"/>
</dbReference>
<evidence type="ECO:0000313" key="8">
    <source>
        <dbReference type="Proteomes" id="UP000887578"/>
    </source>
</evidence>
<dbReference type="PANTHER" id="PTHR15741">
    <property type="entry name" value="BASIC HELIX-LOOP-HELIX ZIP TRANSCRIPTION FACTOR"/>
    <property type="match status" value="1"/>
</dbReference>
<organism evidence="8 9">
    <name type="scientific">Panagrolaimus davidi</name>
    <dbReference type="NCBI Taxonomy" id="227884"/>
    <lineage>
        <taxon>Eukaryota</taxon>
        <taxon>Metazoa</taxon>
        <taxon>Ecdysozoa</taxon>
        <taxon>Nematoda</taxon>
        <taxon>Chromadorea</taxon>
        <taxon>Rhabditida</taxon>
        <taxon>Tylenchina</taxon>
        <taxon>Panagrolaimomorpha</taxon>
        <taxon>Panagrolaimoidea</taxon>
        <taxon>Panagrolaimidae</taxon>
        <taxon>Panagrolaimus</taxon>
    </lineage>
</organism>
<accession>A0A914P3V2</accession>
<dbReference type="PROSITE" id="PS50888">
    <property type="entry name" value="BHLH"/>
    <property type="match status" value="1"/>
</dbReference>
<dbReference type="InterPro" id="IPR036638">
    <property type="entry name" value="HLH_DNA-bd_sf"/>
</dbReference>
<dbReference type="Gene3D" id="4.10.280.10">
    <property type="entry name" value="Helix-loop-helix DNA-binding domain"/>
    <property type="match status" value="1"/>
</dbReference>